<accession>A0ABV6MRA4</accession>
<protein>
    <submittedName>
        <fullName evidence="3">Beta-L-arabinofuranosidase domain-containing protein</fullName>
    </submittedName>
</protein>
<proteinExistence type="predicted"/>
<feature type="signal peptide" evidence="1">
    <location>
        <begin position="1"/>
        <end position="32"/>
    </location>
</feature>
<dbReference type="PANTHER" id="PTHR31151:SF0">
    <property type="entry name" value="PROLINE-TRNA LIGASE (DUF1680)"/>
    <property type="match status" value="1"/>
</dbReference>
<keyword evidence="1" id="KW-0732">Signal</keyword>
<dbReference type="SUPFAM" id="SSF49785">
    <property type="entry name" value="Galactose-binding domain-like"/>
    <property type="match status" value="1"/>
</dbReference>
<dbReference type="SUPFAM" id="SSF48208">
    <property type="entry name" value="Six-hairpin glycosidases"/>
    <property type="match status" value="1"/>
</dbReference>
<dbReference type="RefSeq" id="WP_273941257.1">
    <property type="nucleotide sequence ID" value="NZ_CP097263.1"/>
</dbReference>
<dbReference type="CDD" id="cd04081">
    <property type="entry name" value="CBM35_galactosidase-like"/>
    <property type="match status" value="1"/>
</dbReference>
<dbReference type="Gene3D" id="2.60.120.260">
    <property type="entry name" value="Galactose-binding domain-like"/>
    <property type="match status" value="1"/>
</dbReference>
<dbReference type="PROSITE" id="PS51175">
    <property type="entry name" value="CBM6"/>
    <property type="match status" value="1"/>
</dbReference>
<dbReference type="Pfam" id="PF20736">
    <property type="entry name" value="Glyco_hydro127M"/>
    <property type="match status" value="1"/>
</dbReference>
<dbReference type="Pfam" id="PF07944">
    <property type="entry name" value="Beta-AFase-like_GH127_cat"/>
    <property type="match status" value="1"/>
</dbReference>
<dbReference type="InterPro" id="IPR006311">
    <property type="entry name" value="TAT_signal"/>
</dbReference>
<evidence type="ECO:0000259" key="2">
    <source>
        <dbReference type="PROSITE" id="PS51175"/>
    </source>
</evidence>
<evidence type="ECO:0000256" key="1">
    <source>
        <dbReference type="SAM" id="SignalP"/>
    </source>
</evidence>
<gene>
    <name evidence="3" type="ORF">ACFFH7_15225</name>
</gene>
<comment type="caution">
    <text evidence="3">The sequence shown here is derived from an EMBL/GenBank/DDBJ whole genome shotgun (WGS) entry which is preliminary data.</text>
</comment>
<dbReference type="InterPro" id="IPR008979">
    <property type="entry name" value="Galactose-bd-like_sf"/>
</dbReference>
<dbReference type="Proteomes" id="UP001589810">
    <property type="component" value="Unassembled WGS sequence"/>
</dbReference>
<dbReference type="EMBL" id="JBHLUD010000004">
    <property type="protein sequence ID" value="MFC0542848.1"/>
    <property type="molecule type" value="Genomic_DNA"/>
</dbReference>
<dbReference type="InterPro" id="IPR008928">
    <property type="entry name" value="6-hairpin_glycosidase_sf"/>
</dbReference>
<feature type="chain" id="PRO_5045612442" evidence="1">
    <location>
        <begin position="33"/>
        <end position="741"/>
    </location>
</feature>
<evidence type="ECO:0000313" key="3">
    <source>
        <dbReference type="EMBL" id="MFC0542848.1"/>
    </source>
</evidence>
<dbReference type="InterPro" id="IPR049046">
    <property type="entry name" value="Beta-AFase-like_GH127_middle"/>
</dbReference>
<sequence>MISFDRRTMLKAVGAASAGVALAPALAPTAAAAPTPVGVAANPFPLGAVRLQAGPFLDNMNRQLAYFRFVDPDRLLHMFRLNVGLPSSAQPCGGWESPDTELRGHSTGHLMSGLAQAYANTGDTTYKNKGDYLVSSLAACQNASPNAGFHGGYLSAYPENFFDRLESGQQVWAPYYTLHKIMAGLLDQYNLAGNSQALTVLTAMAAWVKWRTDRLSQSQMQAALNTEFGGMPEVLANLYLVSGNRDHLTTAQRFDHARILDPLAANQDQLAGNHANTQIPKIIGAIQEYHASGTTRYRDIADNFWRIVTAHHSYVIGGNSNGEYFQTPDAIAGQLSDTTCEVCNTYNMLKLTRQLFFTDPTRAELMDYYELALLNQILGEQDPTSAHGFVTYYTPLRAGGIKTYANDYDDFTCDHGTGMESQTKFADSIYFYAGETLYVNLFTASVLTWPGRSITVKQDTAFPSSTSTRLTIGGTGHIALKIRIPAWTSGATIKVNGAAQNIAVTPGTYATIDRTWANGDVIDVSLPAVLSFPRANDNSGDGAVKYGPVVLAGQYGTTDLGGVLPTLRTDTLVQDAANPLRFTATASTGSVSLLPFHQTHHTRYTVYWKIAGTPPQGTSYEAEASGNTLGGQAAVRSSSGASGGALVGYVGNGTANYLRFNNVTGTSGTHKITVYYASGEDRSIAVSANNGAATTVATPNTGGWDTVGSVTVTLTLAAGANTVLITNPAGWAPDIDRIVVS</sequence>
<dbReference type="PROSITE" id="PS51318">
    <property type="entry name" value="TAT"/>
    <property type="match status" value="1"/>
</dbReference>
<dbReference type="PANTHER" id="PTHR31151">
    <property type="entry name" value="PROLINE-TRNA LIGASE (DUF1680)"/>
    <property type="match status" value="1"/>
</dbReference>
<reference evidence="3 4" key="1">
    <citation type="submission" date="2024-09" db="EMBL/GenBank/DDBJ databases">
        <authorList>
            <person name="Sun Q."/>
            <person name="Mori K."/>
        </authorList>
    </citation>
    <scope>NUCLEOTIDE SEQUENCE [LARGE SCALE GENOMIC DNA]</scope>
    <source>
        <strain evidence="3 4">TBRC 1432</strain>
    </source>
</reference>
<keyword evidence="4" id="KW-1185">Reference proteome</keyword>
<dbReference type="InterPro" id="IPR012878">
    <property type="entry name" value="Beta-AFase-like_GH127_cat"/>
</dbReference>
<name>A0ABV6MRA4_9PSEU</name>
<evidence type="ECO:0000313" key="4">
    <source>
        <dbReference type="Proteomes" id="UP001589810"/>
    </source>
</evidence>
<organism evidence="3 4">
    <name type="scientific">Kutzneria chonburiensis</name>
    <dbReference type="NCBI Taxonomy" id="1483604"/>
    <lineage>
        <taxon>Bacteria</taxon>
        <taxon>Bacillati</taxon>
        <taxon>Actinomycetota</taxon>
        <taxon>Actinomycetes</taxon>
        <taxon>Pseudonocardiales</taxon>
        <taxon>Pseudonocardiaceae</taxon>
        <taxon>Kutzneria</taxon>
    </lineage>
</organism>
<dbReference type="InterPro" id="IPR005084">
    <property type="entry name" value="CBM6"/>
</dbReference>
<feature type="domain" description="CBM6" evidence="2">
    <location>
        <begin position="618"/>
        <end position="741"/>
    </location>
</feature>